<dbReference type="AlphaFoldDB" id="A0A484G057"/>
<dbReference type="InterPro" id="IPR046373">
    <property type="entry name" value="Acyl-CoA_Oxase/DH_mid-dom_sf"/>
</dbReference>
<dbReference type="Gene3D" id="1.10.540.10">
    <property type="entry name" value="Acyl-CoA dehydrogenase/oxidase, N-terminal domain"/>
    <property type="match status" value="1"/>
</dbReference>
<dbReference type="Proteomes" id="UP000014480">
    <property type="component" value="Unassembled WGS sequence"/>
</dbReference>
<dbReference type="PANTHER" id="PTHR11474">
    <property type="entry name" value="TYROSINASE FAMILY MEMBER"/>
    <property type="match status" value="1"/>
</dbReference>
<name>A0A484G057_COLOR</name>
<feature type="domain" description="Tyrosinase copper-binding" evidence="8">
    <location>
        <begin position="197"/>
        <end position="214"/>
    </location>
</feature>
<evidence type="ECO:0000256" key="6">
    <source>
        <dbReference type="ARBA" id="ARBA00023002"/>
    </source>
</evidence>
<reference evidence="10" key="2">
    <citation type="journal article" date="2019" name="Mol. Plant Microbe Interact.">
        <title>Genome sequence resources for four phytopathogenic fungi from the Colletotrichum orbiculare species complex.</title>
        <authorList>
            <person name="Gan P."/>
            <person name="Tsushima A."/>
            <person name="Narusaka M."/>
            <person name="Narusaka Y."/>
            <person name="Takano Y."/>
            <person name="Kubo Y."/>
            <person name="Shirasu K."/>
        </authorList>
    </citation>
    <scope>GENOME REANNOTATION</scope>
    <source>
        <strain evidence="10">104-T / ATCC 96160 / CBS 514.97 / LARS 414 / MAFF 240422</strain>
    </source>
</reference>
<evidence type="ECO:0000313" key="9">
    <source>
        <dbReference type="EMBL" id="TDZ23501.1"/>
    </source>
</evidence>
<dbReference type="InterPro" id="IPR002227">
    <property type="entry name" value="Tyrosinase_Cu-bd"/>
</dbReference>
<dbReference type="Gene3D" id="2.40.110.10">
    <property type="entry name" value="Butyryl-CoA Dehydrogenase, subunit A, domain 2"/>
    <property type="match status" value="2"/>
</dbReference>
<dbReference type="InterPro" id="IPR050316">
    <property type="entry name" value="Tyrosinase/Hemocyanin"/>
</dbReference>
<feature type="region of interest" description="Disordered" evidence="7">
    <location>
        <begin position="24"/>
        <end position="65"/>
    </location>
</feature>
<sequence length="880" mass="94064">MAPVSRWTWSSQEAEKDPTVIAAVVPTHDASKTTSGKTTTTGKTTTGKTTTGSSAASSSTASRPTTRCASACCSTTGSTAGAPASCAPSCCSSASRAPAPSGPISGAPTSTPACASTSNSTDRTSTETTGNATETGKAMLFRKEWRSLSPADRKSFIAAVQCLMLKPPVTDRKRIPMSKSLYDDFVAVHFLNFRNAHLTASFFAFHRYYLATFEDKLRTECGFKGALPYWEWGLDTQNPAASPVFDGSETSLGSDGAPIRHDGFRIRQPFTKNIIFLKSGTGGGCIQRGPFSNMTVHMGPSRLLQYGTDKPFNVSQPLLDLPRCLKRDLNAYVASTYNSFRNTTTLITNSNNIKNFAALLQGDDRSFPNTLGVNMGGQLIIGGDPGADETIAPGDPAFWLHQAQIDRLYWVWQNLDFEKRQGVSGTLTFQNVPKTRNGSVEDAIDLTPLAKPVKIKDLMNTSGGTPLCYITALIMIDFTLSSSQRAARDNAATFASQVLRGAYDAYTVGAYTKLPNDGKSRFLSTRHFFEKATAAGVVKSLVPPHLGGTGGTLLEAALVTEELFAEEPGAALNILTISLGLMPVVFSGAGAELQSELVGPFLKGEGAPLAALQWSEPGGTANFMEVGGMSVQTTARFDADAEKPVDGAVLLAVPRSVIDENPEGAFGVVEYRETPGFTVHCGPRVAFRNLRVPEKYMLARGRDAVRAVDTAFAATGAMVGSMGAGIMRTAFLAALKFAKEDSRGGRVKVAERQSAADLLVSLKTRIDTARLLAWRAASALDRGEKNAVELCSQAKIYGSEAAVKGVAEAMRVVGIESYTSRYPFARLVQEAAVLPIFDGGNQGVRRRVVQRAMMEADYDPFAELDDSSTSETTMFNVHVM</sequence>
<dbReference type="PANTHER" id="PTHR11474:SF125">
    <property type="entry name" value="N-ACETYL-6-HYDROXYTRYPTOPHAN OXIDASE IVOB-RELATED"/>
    <property type="match status" value="1"/>
</dbReference>
<feature type="compositionally biased region" description="Low complexity" evidence="7">
    <location>
        <begin position="126"/>
        <end position="135"/>
    </location>
</feature>
<keyword evidence="6" id="KW-0560">Oxidoreductase</keyword>
<evidence type="ECO:0000256" key="2">
    <source>
        <dbReference type="ARBA" id="ARBA00009347"/>
    </source>
</evidence>
<evidence type="ECO:0000256" key="4">
    <source>
        <dbReference type="ARBA" id="ARBA00022723"/>
    </source>
</evidence>
<dbReference type="InterPro" id="IPR009075">
    <property type="entry name" value="AcylCo_DH/oxidase_C"/>
</dbReference>
<evidence type="ECO:0000256" key="7">
    <source>
        <dbReference type="SAM" id="MobiDB-lite"/>
    </source>
</evidence>
<dbReference type="GO" id="GO:0016627">
    <property type="term" value="F:oxidoreductase activity, acting on the CH-CH group of donors"/>
    <property type="evidence" value="ECO:0007669"/>
    <property type="project" value="InterPro"/>
</dbReference>
<dbReference type="InterPro" id="IPR009100">
    <property type="entry name" value="AcylCoA_DH/oxidase_NM_dom_sf"/>
</dbReference>
<evidence type="ECO:0000313" key="10">
    <source>
        <dbReference type="Proteomes" id="UP000014480"/>
    </source>
</evidence>
<dbReference type="Gene3D" id="1.10.1280.10">
    <property type="entry name" value="Di-copper center containing domain from catechol oxidase"/>
    <property type="match status" value="1"/>
</dbReference>
<keyword evidence="5" id="KW-0274">FAD</keyword>
<comment type="caution">
    <text evidence="9">The sequence shown here is derived from an EMBL/GenBank/DDBJ whole genome shotgun (WGS) entry which is preliminary data.</text>
</comment>
<feature type="compositionally biased region" description="Low complexity" evidence="7">
    <location>
        <begin position="32"/>
        <end position="65"/>
    </location>
</feature>
<proteinExistence type="inferred from homology"/>
<dbReference type="InterPro" id="IPR037069">
    <property type="entry name" value="AcylCoA_DH/ox_N_sf"/>
</dbReference>
<dbReference type="PROSITE" id="PS00497">
    <property type="entry name" value="TYROSINASE_1"/>
    <property type="match status" value="1"/>
</dbReference>
<gene>
    <name evidence="9" type="ORF">Cob_v003341</name>
</gene>
<reference evidence="10" key="1">
    <citation type="journal article" date="2013" name="New Phytol.">
        <title>Comparative genomic and transcriptomic analyses reveal the hemibiotrophic stage shift of Colletotrichum fungi.</title>
        <authorList>
            <person name="Gan P."/>
            <person name="Ikeda K."/>
            <person name="Irieda H."/>
            <person name="Narusaka M."/>
            <person name="O'Connell R.J."/>
            <person name="Narusaka Y."/>
            <person name="Takano Y."/>
            <person name="Kubo Y."/>
            <person name="Shirasu K."/>
        </authorList>
    </citation>
    <scope>NUCLEOTIDE SEQUENCE [LARGE SCALE GENOMIC DNA]</scope>
    <source>
        <strain evidence="10">104-T / ATCC 96160 / CBS 514.97 / LARS 414 / MAFF 240422</strain>
    </source>
</reference>
<feature type="region of interest" description="Disordered" evidence="7">
    <location>
        <begin position="97"/>
        <end position="135"/>
    </location>
</feature>
<dbReference type="GO" id="GO:0050660">
    <property type="term" value="F:flavin adenine dinucleotide binding"/>
    <property type="evidence" value="ECO:0007669"/>
    <property type="project" value="InterPro"/>
</dbReference>
<dbReference type="Pfam" id="PF02771">
    <property type="entry name" value="Acyl-CoA_dh_N"/>
    <property type="match status" value="1"/>
</dbReference>
<dbReference type="SUPFAM" id="SSF48056">
    <property type="entry name" value="Di-copper centre-containing domain"/>
    <property type="match status" value="1"/>
</dbReference>
<dbReference type="SUPFAM" id="SSF47203">
    <property type="entry name" value="Acyl-CoA dehydrogenase C-terminal domain-like"/>
    <property type="match status" value="1"/>
</dbReference>
<dbReference type="Gene3D" id="1.20.140.10">
    <property type="entry name" value="Butyryl-CoA Dehydrogenase, subunit A, domain 3"/>
    <property type="match status" value="1"/>
</dbReference>
<dbReference type="GO" id="GO:0046872">
    <property type="term" value="F:metal ion binding"/>
    <property type="evidence" value="ECO:0007669"/>
    <property type="project" value="UniProtKB-KW"/>
</dbReference>
<comment type="similarity">
    <text evidence="2">Belongs to the acyl-CoA dehydrogenase family.</text>
</comment>
<dbReference type="SUPFAM" id="SSF56645">
    <property type="entry name" value="Acyl-CoA dehydrogenase NM domain-like"/>
    <property type="match status" value="1"/>
</dbReference>
<evidence type="ECO:0000259" key="8">
    <source>
        <dbReference type="PROSITE" id="PS00497"/>
    </source>
</evidence>
<dbReference type="Pfam" id="PF00441">
    <property type="entry name" value="Acyl-CoA_dh_1"/>
    <property type="match status" value="1"/>
</dbReference>
<dbReference type="InterPro" id="IPR008922">
    <property type="entry name" value="Di-copper_centre_dom_sf"/>
</dbReference>
<dbReference type="EMBL" id="AMCV02000005">
    <property type="protein sequence ID" value="TDZ23501.1"/>
    <property type="molecule type" value="Genomic_DNA"/>
</dbReference>
<evidence type="ECO:0000256" key="3">
    <source>
        <dbReference type="ARBA" id="ARBA00022630"/>
    </source>
</evidence>
<dbReference type="STRING" id="1213857.A0A484G057"/>
<accession>A0A484G057</accession>
<dbReference type="Pfam" id="PF00264">
    <property type="entry name" value="Tyrosinase"/>
    <property type="match status" value="1"/>
</dbReference>
<feature type="compositionally biased region" description="Low complexity" evidence="7">
    <location>
        <begin position="97"/>
        <end position="112"/>
    </location>
</feature>
<dbReference type="PRINTS" id="PR00092">
    <property type="entry name" value="TYROSINASE"/>
</dbReference>
<dbReference type="OrthoDB" id="6132182at2759"/>
<dbReference type="InterPro" id="IPR036250">
    <property type="entry name" value="AcylCo_DH-like_C"/>
</dbReference>
<dbReference type="InterPro" id="IPR013786">
    <property type="entry name" value="AcylCoA_DH/ox_N"/>
</dbReference>
<feature type="compositionally biased region" description="Polar residues" evidence="7">
    <location>
        <begin position="113"/>
        <end position="123"/>
    </location>
</feature>
<evidence type="ECO:0000256" key="5">
    <source>
        <dbReference type="ARBA" id="ARBA00022827"/>
    </source>
</evidence>
<protein>
    <submittedName>
        <fullName evidence="9">Nitroalkane oxidase</fullName>
    </submittedName>
</protein>
<keyword evidence="10" id="KW-1185">Reference proteome</keyword>
<keyword evidence="3" id="KW-0285">Flavoprotein</keyword>
<evidence type="ECO:0000256" key="1">
    <source>
        <dbReference type="ARBA" id="ARBA00001974"/>
    </source>
</evidence>
<keyword evidence="4" id="KW-0479">Metal-binding</keyword>
<organism evidence="9 10">
    <name type="scientific">Colletotrichum orbiculare (strain 104-T / ATCC 96160 / CBS 514.97 / LARS 414 / MAFF 240422)</name>
    <name type="common">Cucumber anthracnose fungus</name>
    <name type="synonym">Colletotrichum lagenarium</name>
    <dbReference type="NCBI Taxonomy" id="1213857"/>
    <lineage>
        <taxon>Eukaryota</taxon>
        <taxon>Fungi</taxon>
        <taxon>Dikarya</taxon>
        <taxon>Ascomycota</taxon>
        <taxon>Pezizomycotina</taxon>
        <taxon>Sordariomycetes</taxon>
        <taxon>Hypocreomycetidae</taxon>
        <taxon>Glomerellales</taxon>
        <taxon>Glomerellaceae</taxon>
        <taxon>Colletotrichum</taxon>
        <taxon>Colletotrichum orbiculare species complex</taxon>
    </lineage>
</organism>
<comment type="cofactor">
    <cofactor evidence="1">
        <name>FAD</name>
        <dbReference type="ChEBI" id="CHEBI:57692"/>
    </cofactor>
</comment>